<reference evidence="1" key="1">
    <citation type="submission" date="2023-07" db="EMBL/GenBank/DDBJ databases">
        <title>Chromosome-level genome assembly of Artemia franciscana.</title>
        <authorList>
            <person name="Jo E."/>
        </authorList>
    </citation>
    <scope>NUCLEOTIDE SEQUENCE</scope>
    <source>
        <tissue evidence="1">Whole body</tissue>
    </source>
</reference>
<organism evidence="1 2">
    <name type="scientific">Artemia franciscana</name>
    <name type="common">Brine shrimp</name>
    <name type="synonym">Artemia sanfranciscana</name>
    <dbReference type="NCBI Taxonomy" id="6661"/>
    <lineage>
        <taxon>Eukaryota</taxon>
        <taxon>Metazoa</taxon>
        <taxon>Ecdysozoa</taxon>
        <taxon>Arthropoda</taxon>
        <taxon>Crustacea</taxon>
        <taxon>Branchiopoda</taxon>
        <taxon>Anostraca</taxon>
        <taxon>Artemiidae</taxon>
        <taxon>Artemia</taxon>
    </lineage>
</organism>
<protein>
    <submittedName>
        <fullName evidence="1">Uncharacterized protein</fullName>
    </submittedName>
</protein>
<name>A0AA88L1X0_ARTSF</name>
<keyword evidence="2" id="KW-1185">Reference proteome</keyword>
<gene>
    <name evidence="1" type="ORF">QYM36_009430</name>
</gene>
<dbReference type="AlphaFoldDB" id="A0AA88L1X0"/>
<dbReference type="Proteomes" id="UP001187531">
    <property type="component" value="Unassembled WGS sequence"/>
</dbReference>
<accession>A0AA88L1X0</accession>
<comment type="caution">
    <text evidence="1">The sequence shown here is derived from an EMBL/GenBank/DDBJ whole genome shotgun (WGS) entry which is preliminary data.</text>
</comment>
<proteinExistence type="predicted"/>
<sequence length="204" mass="24085">MRFTYFKSGIACNMVLTRNQIKLKTSSKMQPVVAIQPLSLTIEEAEKWCPHWKPSVWLKKLDINDLKKYRRKRYFPMTSSPHSIPSYMTHDNNEVEDFLFHKRKLRFDAKDADEGCDETDYEPPFPDGLPSRKECKLWNLQCKTSSRPRTFTDVSHEVAFGEEENCIQDTTREAEEEIVSSILDTSYTEIDKCFNFFKQKYNLE</sequence>
<evidence type="ECO:0000313" key="2">
    <source>
        <dbReference type="Proteomes" id="UP001187531"/>
    </source>
</evidence>
<dbReference type="EMBL" id="JAVRJZ010000014">
    <property type="protein sequence ID" value="KAK2713547.1"/>
    <property type="molecule type" value="Genomic_DNA"/>
</dbReference>
<evidence type="ECO:0000313" key="1">
    <source>
        <dbReference type="EMBL" id="KAK2713547.1"/>
    </source>
</evidence>